<organism evidence="4 5">
    <name type="scientific">Nocardia nova</name>
    <dbReference type="NCBI Taxonomy" id="37330"/>
    <lineage>
        <taxon>Bacteria</taxon>
        <taxon>Bacillati</taxon>
        <taxon>Actinomycetota</taxon>
        <taxon>Actinomycetes</taxon>
        <taxon>Mycobacteriales</taxon>
        <taxon>Nocardiaceae</taxon>
        <taxon>Nocardia</taxon>
    </lineage>
</organism>
<accession>A0A2S6AT63</accession>
<dbReference type="GO" id="GO:0016020">
    <property type="term" value="C:membrane"/>
    <property type="evidence" value="ECO:0007669"/>
    <property type="project" value="UniProtKB-SubCell"/>
</dbReference>
<evidence type="ECO:0000313" key="4">
    <source>
        <dbReference type="EMBL" id="PPJ38445.1"/>
    </source>
</evidence>
<dbReference type="OrthoDB" id="4558585at2"/>
<protein>
    <submittedName>
        <fullName evidence="4">Uncharacterized protein</fullName>
    </submittedName>
</protein>
<evidence type="ECO:0000313" key="5">
    <source>
        <dbReference type="Proteomes" id="UP000239874"/>
    </source>
</evidence>
<feature type="chain" id="PRO_5039421477" evidence="3">
    <location>
        <begin position="21"/>
        <end position="163"/>
    </location>
</feature>
<reference evidence="4 5" key="1">
    <citation type="submission" date="2018-02" db="EMBL/GenBank/DDBJ databases">
        <title>8 Nocardia nova and 1 Nocardia cyriacigeorgica strain used for evolution to TMP-SMX.</title>
        <authorList>
            <person name="Mehta H."/>
            <person name="Weng J."/>
            <person name="Shamoo Y."/>
        </authorList>
    </citation>
    <scope>NUCLEOTIDE SEQUENCE [LARGE SCALE GENOMIC DNA]</scope>
    <source>
        <strain evidence="4 5">MDA3139</strain>
    </source>
</reference>
<dbReference type="PANTHER" id="PTHR37042">
    <property type="entry name" value="OUTER MEMBRANE PROTEIN RV1973"/>
    <property type="match status" value="1"/>
</dbReference>
<evidence type="ECO:0000256" key="1">
    <source>
        <dbReference type="ARBA" id="ARBA00004370"/>
    </source>
</evidence>
<evidence type="ECO:0000256" key="2">
    <source>
        <dbReference type="ARBA" id="ARBA00023136"/>
    </source>
</evidence>
<dbReference type="EMBL" id="PSZC01000005">
    <property type="protein sequence ID" value="PPJ38445.1"/>
    <property type="molecule type" value="Genomic_DNA"/>
</dbReference>
<sequence>MSRITLRPIMFALSYGAAGAAMLTTPMLMTPRAVAAPTDPIQLAACDFGRQFTTYDWAGYDDYDRRVLELSTGAFHDQFAASAPDRRAHVTSVHVRSEANSVECRTDVADPEHSQVVVTVDRSERSDATLGLPRPERSQLRVFLDNVDGRWLAGRVDTLPPQT</sequence>
<keyword evidence="2" id="KW-0472">Membrane</keyword>
<dbReference type="PANTHER" id="PTHR37042:SF4">
    <property type="entry name" value="OUTER MEMBRANE PROTEIN RV1973"/>
    <property type="match status" value="1"/>
</dbReference>
<dbReference type="RefSeq" id="WP_146097597.1">
    <property type="nucleotide sequence ID" value="NZ_PSZC01000005.1"/>
</dbReference>
<gene>
    <name evidence="4" type="ORF">C5E45_09245</name>
</gene>
<dbReference type="AlphaFoldDB" id="A0A2S6AT63"/>
<feature type="signal peptide" evidence="3">
    <location>
        <begin position="1"/>
        <end position="20"/>
    </location>
</feature>
<dbReference type="Proteomes" id="UP000239874">
    <property type="component" value="Unassembled WGS sequence"/>
</dbReference>
<keyword evidence="3" id="KW-0732">Signal</keyword>
<evidence type="ECO:0000256" key="3">
    <source>
        <dbReference type="SAM" id="SignalP"/>
    </source>
</evidence>
<comment type="caution">
    <text evidence="4">The sequence shown here is derived from an EMBL/GenBank/DDBJ whole genome shotgun (WGS) entry which is preliminary data.</text>
</comment>
<name>A0A2S6AT63_9NOCA</name>
<comment type="subcellular location">
    <subcellularLocation>
        <location evidence="1">Membrane</location>
    </subcellularLocation>
</comment>
<proteinExistence type="predicted"/>